<proteinExistence type="predicted"/>
<organism evidence="2 3">
    <name type="scientific">Paradesertivirga mongoliensis</name>
    <dbReference type="NCBI Taxonomy" id="2100740"/>
    <lineage>
        <taxon>Bacteria</taxon>
        <taxon>Pseudomonadati</taxon>
        <taxon>Bacteroidota</taxon>
        <taxon>Sphingobacteriia</taxon>
        <taxon>Sphingobacteriales</taxon>
        <taxon>Sphingobacteriaceae</taxon>
        <taxon>Paradesertivirga</taxon>
    </lineage>
</organism>
<evidence type="ECO:0000313" key="2">
    <source>
        <dbReference type="EMBL" id="MFD2161765.1"/>
    </source>
</evidence>
<feature type="chain" id="PRO_5045497900" description="Outer membrane protein beta-barrel domain-containing protein" evidence="1">
    <location>
        <begin position="20"/>
        <end position="228"/>
    </location>
</feature>
<sequence>MKRFTIFILGCLFCSLASAQYNYYRLSIGLNTGATHALADVQKVIPKPTIILTGDYHITPFTLAGIEIQKGNISGGDKANDPHLRFFNNSYMAVMLNGKTQLGQFVDFESSNLLYAIRGFYVGTGVGIIQNNMADVVRIKPDGTNYKFPGLDKSTNLLIPINTGISFNVVDKWRFTKFIFSFNYQSNIMLGEDIDGYNDPKSIFKNGRDFWGVASVGVRYCFGPEGLY</sequence>
<evidence type="ECO:0000313" key="3">
    <source>
        <dbReference type="Proteomes" id="UP001597387"/>
    </source>
</evidence>
<dbReference type="EMBL" id="JBHUHZ010000001">
    <property type="protein sequence ID" value="MFD2161765.1"/>
    <property type="molecule type" value="Genomic_DNA"/>
</dbReference>
<keyword evidence="1" id="KW-0732">Signal</keyword>
<gene>
    <name evidence="2" type="ORF">ACFSJU_05125</name>
</gene>
<comment type="caution">
    <text evidence="2">The sequence shown here is derived from an EMBL/GenBank/DDBJ whole genome shotgun (WGS) entry which is preliminary data.</text>
</comment>
<reference evidence="3" key="1">
    <citation type="journal article" date="2019" name="Int. J. Syst. Evol. Microbiol.">
        <title>The Global Catalogue of Microorganisms (GCM) 10K type strain sequencing project: providing services to taxonomists for standard genome sequencing and annotation.</title>
        <authorList>
            <consortium name="The Broad Institute Genomics Platform"/>
            <consortium name="The Broad Institute Genome Sequencing Center for Infectious Disease"/>
            <person name="Wu L."/>
            <person name="Ma J."/>
        </authorList>
    </citation>
    <scope>NUCLEOTIDE SEQUENCE [LARGE SCALE GENOMIC DNA]</scope>
    <source>
        <strain evidence="3">KCTC 42217</strain>
    </source>
</reference>
<evidence type="ECO:0000256" key="1">
    <source>
        <dbReference type="SAM" id="SignalP"/>
    </source>
</evidence>
<feature type="signal peptide" evidence="1">
    <location>
        <begin position="1"/>
        <end position="19"/>
    </location>
</feature>
<keyword evidence="3" id="KW-1185">Reference proteome</keyword>
<dbReference type="RefSeq" id="WP_255898602.1">
    <property type="nucleotide sequence ID" value="NZ_JAFMZO010000001.1"/>
</dbReference>
<name>A0ABW4ZIP9_9SPHI</name>
<dbReference type="Proteomes" id="UP001597387">
    <property type="component" value="Unassembled WGS sequence"/>
</dbReference>
<protein>
    <recommendedName>
        <fullName evidence="4">Outer membrane protein beta-barrel domain-containing protein</fullName>
    </recommendedName>
</protein>
<evidence type="ECO:0008006" key="4">
    <source>
        <dbReference type="Google" id="ProtNLM"/>
    </source>
</evidence>
<accession>A0ABW4ZIP9</accession>